<evidence type="ECO:0000256" key="1">
    <source>
        <dbReference type="ARBA" id="ARBA00022723"/>
    </source>
</evidence>
<dbReference type="InterPro" id="IPR050197">
    <property type="entry name" value="Aldolase_class_II_sugar_metab"/>
</dbReference>
<dbReference type="GO" id="GO:0016832">
    <property type="term" value="F:aldehyde-lyase activity"/>
    <property type="evidence" value="ECO:0007669"/>
    <property type="project" value="TreeGrafter"/>
</dbReference>
<dbReference type="InterPro" id="IPR036409">
    <property type="entry name" value="Aldolase_II/adducin_N_sf"/>
</dbReference>
<sequence>MSETEREELPALAIRTLISGCHILHYHQILDAYGHLSVRHPTRPDVFLLPKNAAPANVKSPDDIVQYYVSDASAVDAASPSGYVERFIHSEIYKKYPNVHSIVHSHASAVLPYTITGNSVPLFDIADHYGESDIHDLLVRNQGLGEALSDSISKDIQGALHPVVLMRGHGFTAVGNSIEESVFRSIYTAENARNQTVALTLTNSMGLDNSGSRRGIQYLRDSEISPTTEMGQWSCMRPWNLWVREVEAAALYVNLA</sequence>
<dbReference type="AlphaFoldDB" id="A0A9W4HFW5"/>
<gene>
    <name evidence="4" type="ORF">POLS_LOCUS1795</name>
</gene>
<dbReference type="PANTHER" id="PTHR22789:SF0">
    <property type="entry name" value="3-OXO-TETRONATE 4-PHOSPHATE DECARBOXYLASE-RELATED"/>
    <property type="match status" value="1"/>
</dbReference>
<keyword evidence="2" id="KW-0456">Lyase</keyword>
<name>A0A9W4HFW5_PENOL</name>
<evidence type="ECO:0000313" key="4">
    <source>
        <dbReference type="EMBL" id="CAG7998749.1"/>
    </source>
</evidence>
<dbReference type="GO" id="GO:0019323">
    <property type="term" value="P:pentose catabolic process"/>
    <property type="evidence" value="ECO:0007669"/>
    <property type="project" value="TreeGrafter"/>
</dbReference>
<protein>
    <recommendedName>
        <fullName evidence="3">Class II aldolase/adducin N-terminal domain-containing protein</fullName>
    </recommendedName>
</protein>
<dbReference type="Pfam" id="PF00596">
    <property type="entry name" value="Aldolase_II"/>
    <property type="match status" value="1"/>
</dbReference>
<dbReference type="GO" id="GO:0046872">
    <property type="term" value="F:metal ion binding"/>
    <property type="evidence" value="ECO:0007669"/>
    <property type="project" value="UniProtKB-KW"/>
</dbReference>
<accession>A0A9W4HFW5</accession>
<dbReference type="InterPro" id="IPR001303">
    <property type="entry name" value="Aldolase_II/adducin_N"/>
</dbReference>
<keyword evidence="5" id="KW-1185">Reference proteome</keyword>
<comment type="caution">
    <text evidence="4">The sequence shown here is derived from an EMBL/GenBank/DDBJ whole genome shotgun (WGS) entry which is preliminary data.</text>
</comment>
<dbReference type="EMBL" id="CAJVOS010000012">
    <property type="protein sequence ID" value="CAG7998749.1"/>
    <property type="molecule type" value="Genomic_DNA"/>
</dbReference>
<organism evidence="4 5">
    <name type="scientific">Penicillium olsonii</name>
    <dbReference type="NCBI Taxonomy" id="99116"/>
    <lineage>
        <taxon>Eukaryota</taxon>
        <taxon>Fungi</taxon>
        <taxon>Dikarya</taxon>
        <taxon>Ascomycota</taxon>
        <taxon>Pezizomycotina</taxon>
        <taxon>Eurotiomycetes</taxon>
        <taxon>Eurotiomycetidae</taxon>
        <taxon>Eurotiales</taxon>
        <taxon>Aspergillaceae</taxon>
        <taxon>Penicillium</taxon>
    </lineage>
</organism>
<dbReference type="PANTHER" id="PTHR22789">
    <property type="entry name" value="FUCULOSE PHOSPHATE ALDOLASE"/>
    <property type="match status" value="1"/>
</dbReference>
<dbReference type="GO" id="GO:0005829">
    <property type="term" value="C:cytosol"/>
    <property type="evidence" value="ECO:0007669"/>
    <property type="project" value="TreeGrafter"/>
</dbReference>
<reference evidence="4" key="1">
    <citation type="submission" date="2021-07" db="EMBL/GenBank/DDBJ databases">
        <authorList>
            <person name="Branca A.L. A."/>
        </authorList>
    </citation>
    <scope>NUCLEOTIDE SEQUENCE</scope>
</reference>
<dbReference type="SUPFAM" id="SSF53639">
    <property type="entry name" value="AraD/HMP-PK domain-like"/>
    <property type="match status" value="1"/>
</dbReference>
<evidence type="ECO:0000313" key="5">
    <source>
        <dbReference type="Proteomes" id="UP001153618"/>
    </source>
</evidence>
<proteinExistence type="predicted"/>
<dbReference type="Gene3D" id="3.40.225.10">
    <property type="entry name" value="Class II aldolase/adducin N-terminal domain"/>
    <property type="match status" value="1"/>
</dbReference>
<dbReference type="OrthoDB" id="2932980at2759"/>
<evidence type="ECO:0000259" key="3">
    <source>
        <dbReference type="SMART" id="SM01007"/>
    </source>
</evidence>
<dbReference type="Proteomes" id="UP001153618">
    <property type="component" value="Unassembled WGS sequence"/>
</dbReference>
<dbReference type="SMART" id="SM01007">
    <property type="entry name" value="Aldolase_II"/>
    <property type="match status" value="1"/>
</dbReference>
<keyword evidence="1" id="KW-0479">Metal-binding</keyword>
<evidence type="ECO:0000256" key="2">
    <source>
        <dbReference type="ARBA" id="ARBA00023239"/>
    </source>
</evidence>
<feature type="domain" description="Class II aldolase/adducin N-terminal" evidence="3">
    <location>
        <begin position="15"/>
        <end position="196"/>
    </location>
</feature>